<dbReference type="GO" id="GO:0016787">
    <property type="term" value="F:hydrolase activity"/>
    <property type="evidence" value="ECO:0007669"/>
    <property type="project" value="UniProtKB-KW"/>
</dbReference>
<protein>
    <submittedName>
        <fullName evidence="3">ADP-ribose pyrophosphatase YjhB, NUDIX family</fullName>
    </submittedName>
</protein>
<dbReference type="PROSITE" id="PS51462">
    <property type="entry name" value="NUDIX"/>
    <property type="match status" value="1"/>
</dbReference>
<sequence length="208" mass="23998">MYEVFVNDHPIYLTNSVKKETNDKLFLLDTFDIEYVVNQLNNGEISSAFLYHPDQENLLKKFKKRVPVVVAGGGLVVNPKGEKLMIFRNGKWDIPKGKLDKGESIEDAAIREVEEETAVSGLELDKFICKTYHIFKRNGAFKLKETYWYAMKTDFDGKLKPQKAEGIQKAEWQTDSEIEVSLKNSYPNIRVVINAYNKLFHKSVDRVL</sequence>
<dbReference type="InterPro" id="IPR000086">
    <property type="entry name" value="NUDIX_hydrolase_dom"/>
</dbReference>
<accession>A0A1I6U4V6</accession>
<name>A0A1I6U4V6_9FLAO</name>
<dbReference type="GO" id="GO:0005737">
    <property type="term" value="C:cytoplasm"/>
    <property type="evidence" value="ECO:0007669"/>
    <property type="project" value="TreeGrafter"/>
</dbReference>
<dbReference type="AlphaFoldDB" id="A0A1I6U4V6"/>
<dbReference type="PANTHER" id="PTHR23114:SF17">
    <property type="entry name" value="M7GPPPN-MRNA HYDROLASE"/>
    <property type="match status" value="1"/>
</dbReference>
<dbReference type="RefSeq" id="WP_074979067.1">
    <property type="nucleotide sequence ID" value="NZ_FPAG01000006.1"/>
</dbReference>
<dbReference type="PANTHER" id="PTHR23114">
    <property type="entry name" value="M7GPPPN-MRNA HYDROLASE"/>
    <property type="match status" value="1"/>
</dbReference>
<feature type="domain" description="Nudix hydrolase" evidence="2">
    <location>
        <begin position="67"/>
        <end position="196"/>
    </location>
</feature>
<organism evidence="3 4">
    <name type="scientific">Zhouia amylolytica</name>
    <dbReference type="NCBI Taxonomy" id="376730"/>
    <lineage>
        <taxon>Bacteria</taxon>
        <taxon>Pseudomonadati</taxon>
        <taxon>Bacteroidota</taxon>
        <taxon>Flavobacteriia</taxon>
        <taxon>Flavobacteriales</taxon>
        <taxon>Flavobacteriaceae</taxon>
        <taxon>Zhouia</taxon>
    </lineage>
</organism>
<dbReference type="GO" id="GO:0000290">
    <property type="term" value="P:deadenylation-dependent decapping of nuclear-transcribed mRNA"/>
    <property type="evidence" value="ECO:0007669"/>
    <property type="project" value="TreeGrafter"/>
</dbReference>
<dbReference type="Proteomes" id="UP000183209">
    <property type="component" value="Unassembled WGS sequence"/>
</dbReference>
<dbReference type="InterPro" id="IPR015797">
    <property type="entry name" value="NUDIX_hydrolase-like_dom_sf"/>
</dbReference>
<evidence type="ECO:0000256" key="1">
    <source>
        <dbReference type="ARBA" id="ARBA00022801"/>
    </source>
</evidence>
<dbReference type="Pfam" id="PF00293">
    <property type="entry name" value="NUDIX"/>
    <property type="match status" value="1"/>
</dbReference>
<evidence type="ECO:0000313" key="3">
    <source>
        <dbReference type="EMBL" id="SFS96297.1"/>
    </source>
</evidence>
<dbReference type="InterPro" id="IPR020476">
    <property type="entry name" value="Nudix_hydrolase"/>
</dbReference>
<dbReference type="OrthoDB" id="9816289at2"/>
<proteinExistence type="predicted"/>
<dbReference type="CDD" id="cd03673">
    <property type="entry name" value="NUDIX_Ap6A_hydrolase"/>
    <property type="match status" value="1"/>
</dbReference>
<dbReference type="SUPFAM" id="SSF55811">
    <property type="entry name" value="Nudix"/>
    <property type="match status" value="1"/>
</dbReference>
<dbReference type="PRINTS" id="PR00502">
    <property type="entry name" value="NUDIXFAMILY"/>
</dbReference>
<gene>
    <name evidence="3" type="ORF">SAMN04487906_2365</name>
</gene>
<keyword evidence="1" id="KW-0378">Hydrolase</keyword>
<dbReference type="Gene3D" id="3.90.79.10">
    <property type="entry name" value="Nucleoside Triphosphate Pyrophosphohydrolase"/>
    <property type="match status" value="1"/>
</dbReference>
<evidence type="ECO:0000313" key="4">
    <source>
        <dbReference type="Proteomes" id="UP000183209"/>
    </source>
</evidence>
<dbReference type="EMBL" id="FPAG01000006">
    <property type="protein sequence ID" value="SFS96297.1"/>
    <property type="molecule type" value="Genomic_DNA"/>
</dbReference>
<reference evidence="3 4" key="1">
    <citation type="submission" date="2016-10" db="EMBL/GenBank/DDBJ databases">
        <authorList>
            <person name="de Groot N.N."/>
        </authorList>
    </citation>
    <scope>NUCLEOTIDE SEQUENCE [LARGE SCALE GENOMIC DNA]</scope>
    <source>
        <strain evidence="3 4">CGMCC 1.6114</strain>
    </source>
</reference>
<evidence type="ECO:0000259" key="2">
    <source>
        <dbReference type="PROSITE" id="PS51462"/>
    </source>
</evidence>